<dbReference type="OrthoDB" id="2148490at2759"/>
<dbReference type="PANTHER" id="PTHR12428:SF65">
    <property type="entry name" value="CYTOCHROME C OXIDASE ASSEMBLY PROTEIN COX18, MITOCHONDRIAL"/>
    <property type="match status" value="1"/>
</dbReference>
<dbReference type="GO" id="GO:0032979">
    <property type="term" value="P:protein insertion into mitochondrial inner membrane from matrix"/>
    <property type="evidence" value="ECO:0007669"/>
    <property type="project" value="TreeGrafter"/>
</dbReference>
<feature type="non-terminal residue" evidence="9">
    <location>
        <position position="1"/>
    </location>
</feature>
<dbReference type="Proteomes" id="UP000070700">
    <property type="component" value="Unassembled WGS sequence"/>
</dbReference>
<dbReference type="GO" id="GO:0032977">
    <property type="term" value="F:membrane insertase activity"/>
    <property type="evidence" value="ECO:0007669"/>
    <property type="project" value="InterPro"/>
</dbReference>
<sequence>RTQRAVPSRPLRSNSQRQFVTEAINASHTALQSVHDLSGLPWALSLPLFALVLRTTFILPLSIYQRRAAQRQVQLEPLIQAWRFTLQKQAMKQYGHLGPQVAEQALISSLRKKRREIYRRYRCGIWKGFLGLAQLPVFLTIMEALRNMSGSSQGWIGMMFGDGLVAEAIRIPVESSFANEGMLWFPDLLVADPQLVLPFILSGTILLNVFGGGIKGQDLALPKWQVRLKRNMGLVALCIGPIMIHVPSALVLYWLSSSGFAFLQASILERVMPIKSAPKPC</sequence>
<evidence type="ECO:0000259" key="8">
    <source>
        <dbReference type="Pfam" id="PF02096"/>
    </source>
</evidence>
<evidence type="ECO:0000256" key="7">
    <source>
        <dbReference type="SAM" id="Phobius"/>
    </source>
</evidence>
<keyword evidence="5 7" id="KW-0472">Membrane</keyword>
<evidence type="ECO:0000256" key="2">
    <source>
        <dbReference type="ARBA" id="ARBA00009877"/>
    </source>
</evidence>
<feature type="domain" description="Membrane insertase YidC/Oxa/ALB C-terminal" evidence="8">
    <location>
        <begin position="42"/>
        <end position="269"/>
    </location>
</feature>
<dbReference type="GO" id="GO:0005743">
    <property type="term" value="C:mitochondrial inner membrane"/>
    <property type="evidence" value="ECO:0007669"/>
    <property type="project" value="TreeGrafter"/>
</dbReference>
<dbReference type="InterPro" id="IPR001708">
    <property type="entry name" value="YidC/ALB3/OXA1/COX18"/>
</dbReference>
<proteinExistence type="inferred from homology"/>
<evidence type="ECO:0000256" key="5">
    <source>
        <dbReference type="ARBA" id="ARBA00023136"/>
    </source>
</evidence>
<evidence type="ECO:0000313" key="9">
    <source>
        <dbReference type="EMBL" id="KUJ06604.1"/>
    </source>
</evidence>
<dbReference type="STRING" id="149040.A0A132B3V6"/>
<keyword evidence="10" id="KW-1185">Reference proteome</keyword>
<feature type="transmembrane region" description="Helical" evidence="7">
    <location>
        <begin position="234"/>
        <end position="255"/>
    </location>
</feature>
<dbReference type="InterPro" id="IPR028055">
    <property type="entry name" value="YidC/Oxa/ALB_C"/>
</dbReference>
<comment type="subcellular location">
    <subcellularLocation>
        <location evidence="1 6">Membrane</location>
        <topology evidence="1 6">Multi-pass membrane protein</topology>
    </subcellularLocation>
</comment>
<dbReference type="FunCoup" id="A0A132B3V6">
    <property type="interactions" value="60"/>
</dbReference>
<dbReference type="KEGG" id="psco:LY89DRAFT_565026"/>
<evidence type="ECO:0000256" key="3">
    <source>
        <dbReference type="ARBA" id="ARBA00022692"/>
    </source>
</evidence>
<evidence type="ECO:0000313" key="10">
    <source>
        <dbReference type="Proteomes" id="UP000070700"/>
    </source>
</evidence>
<dbReference type="GeneID" id="28818254"/>
<feature type="transmembrane region" description="Helical" evidence="7">
    <location>
        <begin position="42"/>
        <end position="64"/>
    </location>
</feature>
<dbReference type="EMBL" id="KQ947445">
    <property type="protein sequence ID" value="KUJ06604.1"/>
    <property type="molecule type" value="Genomic_DNA"/>
</dbReference>
<dbReference type="CDD" id="cd20069">
    <property type="entry name" value="5TM_Oxa1-like"/>
    <property type="match status" value="1"/>
</dbReference>
<feature type="non-terminal residue" evidence="9">
    <location>
        <position position="281"/>
    </location>
</feature>
<comment type="similarity">
    <text evidence="2 6">Belongs to the OXA1/ALB3/YidC family.</text>
</comment>
<dbReference type="RefSeq" id="XP_018060959.1">
    <property type="nucleotide sequence ID" value="XM_018208528.1"/>
</dbReference>
<accession>A0A132B3V6</accession>
<dbReference type="Pfam" id="PF02096">
    <property type="entry name" value="60KD_IMP"/>
    <property type="match status" value="1"/>
</dbReference>
<feature type="transmembrane region" description="Helical" evidence="7">
    <location>
        <begin position="121"/>
        <end position="142"/>
    </location>
</feature>
<name>A0A132B3V6_MOLSC</name>
<dbReference type="PANTHER" id="PTHR12428">
    <property type="entry name" value="OXA1"/>
    <property type="match status" value="1"/>
</dbReference>
<evidence type="ECO:0000256" key="4">
    <source>
        <dbReference type="ARBA" id="ARBA00022989"/>
    </source>
</evidence>
<keyword evidence="4 7" id="KW-1133">Transmembrane helix</keyword>
<protein>
    <recommendedName>
        <fullName evidence="8">Membrane insertase YidC/Oxa/ALB C-terminal domain-containing protein</fullName>
    </recommendedName>
</protein>
<dbReference type="AlphaFoldDB" id="A0A132B3V6"/>
<feature type="transmembrane region" description="Helical" evidence="7">
    <location>
        <begin position="195"/>
        <end position="214"/>
    </location>
</feature>
<evidence type="ECO:0000256" key="6">
    <source>
        <dbReference type="RuleBase" id="RU003945"/>
    </source>
</evidence>
<organism evidence="9 10">
    <name type="scientific">Mollisia scopiformis</name>
    <name type="common">Conifer needle endophyte fungus</name>
    <name type="synonym">Phialocephala scopiformis</name>
    <dbReference type="NCBI Taxonomy" id="149040"/>
    <lineage>
        <taxon>Eukaryota</taxon>
        <taxon>Fungi</taxon>
        <taxon>Dikarya</taxon>
        <taxon>Ascomycota</taxon>
        <taxon>Pezizomycotina</taxon>
        <taxon>Leotiomycetes</taxon>
        <taxon>Helotiales</taxon>
        <taxon>Mollisiaceae</taxon>
        <taxon>Mollisia</taxon>
    </lineage>
</organism>
<dbReference type="InParanoid" id="A0A132B3V6"/>
<evidence type="ECO:0000256" key="1">
    <source>
        <dbReference type="ARBA" id="ARBA00004141"/>
    </source>
</evidence>
<gene>
    <name evidence="9" type="ORF">LY89DRAFT_565026</name>
</gene>
<keyword evidence="3 6" id="KW-0812">Transmembrane</keyword>
<dbReference type="GO" id="GO:0033617">
    <property type="term" value="P:mitochondrial respiratory chain complex IV assembly"/>
    <property type="evidence" value="ECO:0007669"/>
    <property type="project" value="TreeGrafter"/>
</dbReference>
<reference evidence="9 10" key="1">
    <citation type="submission" date="2015-10" db="EMBL/GenBank/DDBJ databases">
        <title>Full genome of DAOMC 229536 Phialocephala scopiformis, a fungal endophyte of spruce producing the potent anti-insectan compound rugulosin.</title>
        <authorList>
            <consortium name="DOE Joint Genome Institute"/>
            <person name="Walker A.K."/>
            <person name="Frasz S.L."/>
            <person name="Seifert K.A."/>
            <person name="Miller J.D."/>
            <person name="Mondo S.J."/>
            <person name="Labutti K."/>
            <person name="Lipzen A."/>
            <person name="Dockter R."/>
            <person name="Kennedy M."/>
            <person name="Grigoriev I.V."/>
            <person name="Spatafora J.W."/>
        </authorList>
    </citation>
    <scope>NUCLEOTIDE SEQUENCE [LARGE SCALE GENOMIC DNA]</scope>
    <source>
        <strain evidence="9 10">CBS 120377</strain>
    </source>
</reference>